<accession>A0A8H3FFK5</accession>
<reference evidence="6" key="1">
    <citation type="submission" date="2021-03" db="EMBL/GenBank/DDBJ databases">
        <authorList>
            <person name="Tagirdzhanova G."/>
        </authorList>
    </citation>
    <scope>NUCLEOTIDE SEQUENCE</scope>
</reference>
<feature type="transmembrane region" description="Helical" evidence="5">
    <location>
        <begin position="91"/>
        <end position="113"/>
    </location>
</feature>
<keyword evidence="2 5" id="KW-0812">Transmembrane</keyword>
<comment type="caution">
    <text evidence="6">The sequence shown here is derived from an EMBL/GenBank/DDBJ whole genome shotgun (WGS) entry which is preliminary data.</text>
</comment>
<dbReference type="InterPro" id="IPR006603">
    <property type="entry name" value="PQ-loop_rpt"/>
</dbReference>
<evidence type="ECO:0000256" key="4">
    <source>
        <dbReference type="ARBA" id="ARBA00023136"/>
    </source>
</evidence>
<feature type="transmembrane region" description="Helical" evidence="5">
    <location>
        <begin position="56"/>
        <end position="79"/>
    </location>
</feature>
<evidence type="ECO:0000256" key="3">
    <source>
        <dbReference type="ARBA" id="ARBA00022989"/>
    </source>
</evidence>
<dbReference type="OrthoDB" id="407617at2759"/>
<evidence type="ECO:0000256" key="2">
    <source>
        <dbReference type="ARBA" id="ARBA00022692"/>
    </source>
</evidence>
<dbReference type="Pfam" id="PF04193">
    <property type="entry name" value="PQ-loop"/>
    <property type="match status" value="1"/>
</dbReference>
<keyword evidence="3 5" id="KW-1133">Transmembrane helix</keyword>
<protein>
    <submittedName>
        <fullName evidence="6">Uncharacterized protein</fullName>
    </submittedName>
</protein>
<gene>
    <name evidence="6" type="ORF">IMSHALPRED_006389</name>
</gene>
<feature type="transmembrane region" description="Helical" evidence="5">
    <location>
        <begin position="153"/>
        <end position="177"/>
    </location>
</feature>
<dbReference type="PANTHER" id="PTHR16201:SF37">
    <property type="entry name" value="PQ-LOOP REPEAT-CONTAINING PROTEIN"/>
    <property type="match status" value="1"/>
</dbReference>
<dbReference type="PANTHER" id="PTHR16201">
    <property type="entry name" value="SEVEN TRANSMEMBRANE PROTEIN 1-RELATED"/>
    <property type="match status" value="1"/>
</dbReference>
<feature type="transmembrane region" description="Helical" evidence="5">
    <location>
        <begin position="12"/>
        <end position="35"/>
    </location>
</feature>
<sequence>MAPEEPQTGIPLAANILGTIGTVFWCIQLVPQIWYNWKQKNTDGLPALMMFLKWPTWKATLVGITTGLIFGAVEAFLILTLKELYKIQVTWPVMVVGIVAAILMAAGLLPPYFELWKRSGRVVGINFYFLTIDWLGGFFSFMGIVTQNTFDRLGGGLCIVTITIEGGIFVSHGIWLFRTRKARAKAKAAGRIFDELSESDIYHVEVMRTGSIAASRNVERDEIARRGSVASVKDEELGEGRRFSELQHLRELIRKETISKAGVEVMVEEMQAESGEGVVLAGTREGVQEIDYGTIAPARTRPGFKRMDTGQTIFKQPNW</sequence>
<dbReference type="Proteomes" id="UP000664534">
    <property type="component" value="Unassembled WGS sequence"/>
</dbReference>
<evidence type="ECO:0000256" key="1">
    <source>
        <dbReference type="ARBA" id="ARBA00004141"/>
    </source>
</evidence>
<organism evidence="6 7">
    <name type="scientific">Imshaugia aleurites</name>
    <dbReference type="NCBI Taxonomy" id="172621"/>
    <lineage>
        <taxon>Eukaryota</taxon>
        <taxon>Fungi</taxon>
        <taxon>Dikarya</taxon>
        <taxon>Ascomycota</taxon>
        <taxon>Pezizomycotina</taxon>
        <taxon>Lecanoromycetes</taxon>
        <taxon>OSLEUM clade</taxon>
        <taxon>Lecanoromycetidae</taxon>
        <taxon>Lecanorales</taxon>
        <taxon>Lecanorineae</taxon>
        <taxon>Parmeliaceae</taxon>
        <taxon>Imshaugia</taxon>
    </lineage>
</organism>
<evidence type="ECO:0000313" key="6">
    <source>
        <dbReference type="EMBL" id="CAF9925136.1"/>
    </source>
</evidence>
<evidence type="ECO:0000256" key="5">
    <source>
        <dbReference type="SAM" id="Phobius"/>
    </source>
</evidence>
<proteinExistence type="predicted"/>
<dbReference type="Gene3D" id="1.20.1280.290">
    <property type="match status" value="1"/>
</dbReference>
<dbReference type="AlphaFoldDB" id="A0A8H3FFK5"/>
<name>A0A8H3FFK5_9LECA</name>
<comment type="subcellular location">
    <subcellularLocation>
        <location evidence="1">Membrane</location>
        <topology evidence="1">Multi-pass membrane protein</topology>
    </subcellularLocation>
</comment>
<feature type="transmembrane region" description="Helical" evidence="5">
    <location>
        <begin position="125"/>
        <end position="147"/>
    </location>
</feature>
<keyword evidence="7" id="KW-1185">Reference proteome</keyword>
<dbReference type="SMART" id="SM00679">
    <property type="entry name" value="CTNS"/>
    <property type="match status" value="2"/>
</dbReference>
<dbReference type="GO" id="GO:0016020">
    <property type="term" value="C:membrane"/>
    <property type="evidence" value="ECO:0007669"/>
    <property type="project" value="UniProtKB-SubCell"/>
</dbReference>
<evidence type="ECO:0000313" key="7">
    <source>
        <dbReference type="Proteomes" id="UP000664534"/>
    </source>
</evidence>
<keyword evidence="4 5" id="KW-0472">Membrane</keyword>
<dbReference type="EMBL" id="CAJPDT010000038">
    <property type="protein sequence ID" value="CAF9925136.1"/>
    <property type="molecule type" value="Genomic_DNA"/>
</dbReference>
<dbReference type="InterPro" id="IPR051415">
    <property type="entry name" value="LAAT-1"/>
</dbReference>